<dbReference type="AlphaFoldDB" id="A0A224YDK9"/>
<dbReference type="CDD" id="cd23592">
    <property type="entry name" value="TFP_LU_ECD_Crok"/>
    <property type="match status" value="1"/>
</dbReference>
<evidence type="ECO:0000313" key="3">
    <source>
        <dbReference type="EMBL" id="MAA13799.1"/>
    </source>
</evidence>
<accession>A0A224YDK9</accession>
<evidence type="ECO:0000256" key="2">
    <source>
        <dbReference type="ARBA" id="ARBA00023180"/>
    </source>
</evidence>
<name>A0A224YDK9_9ACAR</name>
<keyword evidence="2" id="KW-0325">Glycoprotein</keyword>
<protein>
    <submittedName>
        <fullName evidence="3">Uncharacterized protein</fullName>
    </submittedName>
</protein>
<dbReference type="GO" id="GO:0032222">
    <property type="term" value="P:regulation of synaptic transmission, cholinergic"/>
    <property type="evidence" value="ECO:0007669"/>
    <property type="project" value="InterPro"/>
</dbReference>
<dbReference type="EMBL" id="GFPF01002653">
    <property type="protein sequence ID" value="MAA13799.1"/>
    <property type="molecule type" value="Transcribed_RNA"/>
</dbReference>
<reference evidence="3" key="1">
    <citation type="journal article" date="2017" name="Parasit. Vectors">
        <title>Sialotranscriptomics of Rhipicephalus zambeziensis reveals intricate expression profiles of secretory proteins and suggests tight temporal transcriptional regulation during blood-feeding.</title>
        <authorList>
            <person name="de Castro M.H."/>
            <person name="de Klerk D."/>
            <person name="Pienaar R."/>
            <person name="Rees D.J.G."/>
            <person name="Mans B.J."/>
        </authorList>
    </citation>
    <scope>NUCLEOTIDE SEQUENCE</scope>
    <source>
        <tissue evidence="3">Salivary glands</tissue>
    </source>
</reference>
<dbReference type="InterPro" id="IPR031424">
    <property type="entry name" value="QVR-like"/>
</dbReference>
<proteinExistence type="predicted"/>
<dbReference type="InterPro" id="IPR050975">
    <property type="entry name" value="Sleep_regulator"/>
</dbReference>
<dbReference type="PANTHER" id="PTHR33562:SF2">
    <property type="entry name" value="PROTEIN QUIVER"/>
    <property type="match status" value="1"/>
</dbReference>
<evidence type="ECO:0000256" key="1">
    <source>
        <dbReference type="ARBA" id="ARBA00022729"/>
    </source>
</evidence>
<dbReference type="Pfam" id="PF17064">
    <property type="entry name" value="QVR"/>
    <property type="match status" value="1"/>
</dbReference>
<dbReference type="GO" id="GO:0030431">
    <property type="term" value="P:sleep"/>
    <property type="evidence" value="ECO:0007669"/>
    <property type="project" value="InterPro"/>
</dbReference>
<keyword evidence="1" id="KW-0732">Signal</keyword>
<sequence>MLLRRRISERQALAERRWPVACGRCGGWASPRRYGQLSEAPPIDWDDKQRRRSSFRICRGLLPPPYGYLTDRTCFGGKEAGWQGAPRSGRSLSESAWLAHFAGVLRFAVASPTAAADEAVPVSQRPPALEALTARWHIADDDARRNAVPVITATSRWWRCRGGQVSRTAMETGAFVTALTLCLALLWESGEAIKCWECNSHADPRCADPFDNTSLPIGECAARNLPHYPNLKATMCRKIRQKVNGNWRFIRSCAFLGQPGEGTNDENYCLMRTGTYDVFVETCTCKSKDGCNTASQQSGPLLLLALGAAAATGVVLGTLR</sequence>
<dbReference type="PANTHER" id="PTHR33562">
    <property type="entry name" value="ATILLA, ISOFORM B-RELATED-RELATED"/>
    <property type="match status" value="1"/>
</dbReference>
<organism evidence="3">
    <name type="scientific">Rhipicephalus zambeziensis</name>
    <dbReference type="NCBI Taxonomy" id="60191"/>
    <lineage>
        <taxon>Eukaryota</taxon>
        <taxon>Metazoa</taxon>
        <taxon>Ecdysozoa</taxon>
        <taxon>Arthropoda</taxon>
        <taxon>Chelicerata</taxon>
        <taxon>Arachnida</taxon>
        <taxon>Acari</taxon>
        <taxon>Parasitiformes</taxon>
        <taxon>Ixodida</taxon>
        <taxon>Ixodoidea</taxon>
        <taxon>Ixodidae</taxon>
        <taxon>Rhipicephalinae</taxon>
        <taxon>Rhipicephalus</taxon>
        <taxon>Rhipicephalus</taxon>
    </lineage>
</organism>